<dbReference type="Pfam" id="PF09739">
    <property type="entry name" value="MCM_bind"/>
    <property type="match status" value="1"/>
</dbReference>
<evidence type="ECO:0000256" key="4">
    <source>
        <dbReference type="ARBA" id="ARBA00023242"/>
    </source>
</evidence>
<feature type="non-terminal residue" evidence="6">
    <location>
        <position position="1"/>
    </location>
</feature>
<dbReference type="GO" id="GO:0006261">
    <property type="term" value="P:DNA-templated DNA replication"/>
    <property type="evidence" value="ECO:0007669"/>
    <property type="project" value="TreeGrafter"/>
</dbReference>
<dbReference type="EMBL" id="GECU01018809">
    <property type="protein sequence ID" value="JAS88897.1"/>
    <property type="molecule type" value="Transcribed_RNA"/>
</dbReference>
<evidence type="ECO:0000313" key="6">
    <source>
        <dbReference type="EMBL" id="JAS88897.1"/>
    </source>
</evidence>
<dbReference type="GO" id="GO:0003682">
    <property type="term" value="F:chromatin binding"/>
    <property type="evidence" value="ECO:0007669"/>
    <property type="project" value="TreeGrafter"/>
</dbReference>
<accession>A0A1B6IPT5</accession>
<evidence type="ECO:0000256" key="3">
    <source>
        <dbReference type="ARBA" id="ARBA00015405"/>
    </source>
</evidence>
<dbReference type="GO" id="GO:0005634">
    <property type="term" value="C:nucleus"/>
    <property type="evidence" value="ECO:0007669"/>
    <property type="project" value="UniProtKB-SubCell"/>
</dbReference>
<keyword evidence="4" id="KW-0539">Nucleus</keyword>
<protein>
    <recommendedName>
        <fullName evidence="3">Mini-chromosome maintenance complex-binding protein</fullName>
    </recommendedName>
</protein>
<reference evidence="6" key="1">
    <citation type="submission" date="2015-11" db="EMBL/GenBank/DDBJ databases">
        <title>De novo transcriptome assembly of four potential Pierce s Disease insect vectors from Arizona vineyards.</title>
        <authorList>
            <person name="Tassone E.E."/>
        </authorList>
    </citation>
    <scope>NUCLEOTIDE SEQUENCE</scope>
</reference>
<name>A0A1B6IPT5_9HEMI</name>
<feature type="region of interest" description="Disordered" evidence="5">
    <location>
        <begin position="52"/>
        <end position="114"/>
    </location>
</feature>
<dbReference type="PANTHER" id="PTHR13489:SF0">
    <property type="entry name" value="MINI-CHROMOSOME MAINTENANCE COMPLEX-BINDING PROTEIN"/>
    <property type="match status" value="1"/>
</dbReference>
<organism evidence="6">
    <name type="scientific">Homalodisca liturata</name>
    <dbReference type="NCBI Taxonomy" id="320908"/>
    <lineage>
        <taxon>Eukaryota</taxon>
        <taxon>Metazoa</taxon>
        <taxon>Ecdysozoa</taxon>
        <taxon>Arthropoda</taxon>
        <taxon>Hexapoda</taxon>
        <taxon>Insecta</taxon>
        <taxon>Pterygota</taxon>
        <taxon>Neoptera</taxon>
        <taxon>Paraneoptera</taxon>
        <taxon>Hemiptera</taxon>
        <taxon>Auchenorrhyncha</taxon>
        <taxon>Membracoidea</taxon>
        <taxon>Cicadellidae</taxon>
        <taxon>Cicadellinae</taxon>
        <taxon>Proconiini</taxon>
        <taxon>Homalodisca</taxon>
    </lineage>
</organism>
<dbReference type="AlphaFoldDB" id="A0A1B6IPT5"/>
<comment type="subcellular location">
    <subcellularLocation>
        <location evidence="1">Nucleus</location>
    </subcellularLocation>
</comment>
<evidence type="ECO:0000256" key="1">
    <source>
        <dbReference type="ARBA" id="ARBA00004123"/>
    </source>
</evidence>
<comment type="similarity">
    <text evidence="2">Belongs to the MCMBP family.</text>
</comment>
<proteinExistence type="inferred from homology"/>
<dbReference type="PANTHER" id="PTHR13489">
    <property type="entry name" value="MINI-CHROMOSOME MAINTENANCE COMPLEX-BINDING PROTEIN"/>
    <property type="match status" value="1"/>
</dbReference>
<sequence length="509" mass="57025">TTNQKIVRSGKYKDSLQCAEHEKVLFESDLTVNQERRPVYCISVPAVNDWAKCKKTDPRPDQMQGPRCAAGLKRNVEDTNDTPDESPKVGSNEEQSKRLCSSRSDTAEVGGTGMAMDTSSVEKTMDLNLPIPDSQAEACLINFYDVEEGQLQINAVIEVAGFLSYDVALVTSAVDGLDEPLPPPSLVPRLHAVAQRPVHFSNPLLTSQITVDEVVANVPRLRDELKLVLTQLLLGDALAADYLICHLISRIYLRQDMLVLGKFSLNLSNIPDRSTAADYTFQLYQLLQTLLSKSHYLPITLDNMNNINMIPKKNYETNRLESGLLQLSDKTHLVIDETMLEPGQLNDRGVRNCRALGSVISNQRLEYDFQFYPVEFNTDIPVLILSEGKSMLPSDCHLPLEVDAACLATVRETFAAATHYLREPLLSQLRVYLSLVSTADYDLTPEVQQIVQEDFVKMRQEQAKTSAQDLHSLLVLAKLLSLSQGARSLTKECWEMARQMESKRKARIR</sequence>
<evidence type="ECO:0000256" key="5">
    <source>
        <dbReference type="SAM" id="MobiDB-lite"/>
    </source>
</evidence>
<evidence type="ECO:0000256" key="2">
    <source>
        <dbReference type="ARBA" id="ARBA00007925"/>
    </source>
</evidence>
<gene>
    <name evidence="6" type="ORF">g.14796</name>
</gene>
<dbReference type="InterPro" id="IPR019140">
    <property type="entry name" value="MCM_complex-bd"/>
</dbReference>